<accession>A0A8T1F0G5</accession>
<evidence type="ECO:0000313" key="3">
    <source>
        <dbReference type="Proteomes" id="UP000697107"/>
    </source>
</evidence>
<protein>
    <submittedName>
        <fullName evidence="2">Uncharacterized protein</fullName>
    </submittedName>
</protein>
<comment type="caution">
    <text evidence="2">The sequence shown here is derived from an EMBL/GenBank/DDBJ whole genome shotgun (WGS) entry which is preliminary data.</text>
</comment>
<organism evidence="2 3">
    <name type="scientific">Phytophthora cactorum</name>
    <dbReference type="NCBI Taxonomy" id="29920"/>
    <lineage>
        <taxon>Eukaryota</taxon>
        <taxon>Sar</taxon>
        <taxon>Stramenopiles</taxon>
        <taxon>Oomycota</taxon>
        <taxon>Peronosporomycetes</taxon>
        <taxon>Peronosporales</taxon>
        <taxon>Peronosporaceae</taxon>
        <taxon>Phytophthora</taxon>
    </lineage>
</organism>
<evidence type="ECO:0000313" key="2">
    <source>
        <dbReference type="EMBL" id="KAG2962680.1"/>
    </source>
</evidence>
<feature type="compositionally biased region" description="Basic residues" evidence="1">
    <location>
        <begin position="47"/>
        <end position="58"/>
    </location>
</feature>
<dbReference type="EMBL" id="RCML01001428">
    <property type="protein sequence ID" value="KAG2962680.1"/>
    <property type="molecule type" value="Genomic_DNA"/>
</dbReference>
<feature type="compositionally biased region" description="Low complexity" evidence="1">
    <location>
        <begin position="1"/>
        <end position="25"/>
    </location>
</feature>
<feature type="region of interest" description="Disordered" evidence="1">
    <location>
        <begin position="1"/>
        <end position="58"/>
    </location>
</feature>
<name>A0A8T1F0G5_9STRA</name>
<proteinExistence type="predicted"/>
<reference evidence="2" key="1">
    <citation type="submission" date="2018-10" db="EMBL/GenBank/DDBJ databases">
        <title>Effector identification in a new, highly contiguous assembly of the strawberry crown rot pathogen Phytophthora cactorum.</title>
        <authorList>
            <person name="Armitage A.D."/>
            <person name="Nellist C.F."/>
            <person name="Bates H."/>
            <person name="Vickerstaff R.J."/>
            <person name="Harrison R.J."/>
        </authorList>
    </citation>
    <scope>NUCLEOTIDE SEQUENCE</scope>
    <source>
        <strain evidence="2">P415</strain>
    </source>
</reference>
<evidence type="ECO:0000256" key="1">
    <source>
        <dbReference type="SAM" id="MobiDB-lite"/>
    </source>
</evidence>
<sequence>MTPISSSRLTGTQSSSPGSLPSTLSKPVSMGDQSQDPTFGGPATSSHWRRRLRLQPRV</sequence>
<dbReference type="Proteomes" id="UP000697107">
    <property type="component" value="Unassembled WGS sequence"/>
</dbReference>
<dbReference type="AlphaFoldDB" id="A0A8T1F0G5"/>
<gene>
    <name evidence="2" type="ORF">PC118_g21304</name>
</gene>